<dbReference type="Pfam" id="PF21349">
    <property type="entry name" value="RUBY_RBDX"/>
    <property type="match status" value="1"/>
</dbReference>
<evidence type="ECO:0000313" key="3">
    <source>
        <dbReference type="EMBL" id="KXA94447.1"/>
    </source>
</evidence>
<protein>
    <submittedName>
        <fullName evidence="3">Uncharacterized protein</fullName>
    </submittedName>
</protein>
<dbReference type="InterPro" id="IPR009078">
    <property type="entry name" value="Ferritin-like_SF"/>
</dbReference>
<dbReference type="InterPro" id="IPR048574">
    <property type="entry name" value="RUBY_RBDX"/>
</dbReference>
<organism evidence="3 4">
    <name type="scientific">candidate division MSBL1 archaeon SCGC-AAA259I07</name>
    <dbReference type="NCBI Taxonomy" id="1698266"/>
    <lineage>
        <taxon>Archaea</taxon>
        <taxon>Methanobacteriati</taxon>
        <taxon>Methanobacteriota</taxon>
        <taxon>candidate division MSBL1</taxon>
    </lineage>
</organism>
<dbReference type="Gene3D" id="2.20.28.10">
    <property type="match status" value="1"/>
</dbReference>
<reference evidence="3 4" key="1">
    <citation type="journal article" date="2016" name="Sci. Rep.">
        <title>Metabolic traits of an uncultured archaeal lineage -MSBL1- from brine pools of the Red Sea.</title>
        <authorList>
            <person name="Mwirichia R."/>
            <person name="Alam I."/>
            <person name="Rashid M."/>
            <person name="Vinu M."/>
            <person name="Ba-Alawi W."/>
            <person name="Anthony Kamau A."/>
            <person name="Kamanda Ngugi D."/>
            <person name="Goker M."/>
            <person name="Klenk H.P."/>
            <person name="Bajic V."/>
            <person name="Stingl U."/>
        </authorList>
    </citation>
    <scope>NUCLEOTIDE SEQUENCE [LARGE SCALE GENOMIC DNA]</scope>
    <source>
        <strain evidence="3">SCGC-AAA259I07</strain>
    </source>
</reference>
<evidence type="ECO:0000313" key="4">
    <source>
        <dbReference type="Proteomes" id="UP000070155"/>
    </source>
</evidence>
<accession>A0A133UJQ2</accession>
<dbReference type="Pfam" id="PF02915">
    <property type="entry name" value="Rubrerythrin"/>
    <property type="match status" value="1"/>
</dbReference>
<dbReference type="GO" id="GO:0046872">
    <property type="term" value="F:metal ion binding"/>
    <property type="evidence" value="ECO:0007669"/>
    <property type="project" value="InterPro"/>
</dbReference>
<feature type="domain" description="Rubrerythrin diiron-binding" evidence="1">
    <location>
        <begin position="53"/>
        <end position="166"/>
    </location>
</feature>
<proteinExistence type="predicted"/>
<dbReference type="SUPFAM" id="SSF47240">
    <property type="entry name" value="Ferritin-like"/>
    <property type="match status" value="1"/>
</dbReference>
<dbReference type="EMBL" id="LHXQ01000047">
    <property type="protein sequence ID" value="KXA94447.1"/>
    <property type="molecule type" value="Genomic_DNA"/>
</dbReference>
<comment type="caution">
    <text evidence="3">The sequence shown here is derived from an EMBL/GenBank/DDBJ whole genome shotgun (WGS) entry which is preliminary data.</text>
</comment>
<evidence type="ECO:0000259" key="1">
    <source>
        <dbReference type="Pfam" id="PF02915"/>
    </source>
</evidence>
<keyword evidence="4" id="KW-1185">Reference proteome</keyword>
<dbReference type="Gene3D" id="1.20.1260.10">
    <property type="match status" value="1"/>
</dbReference>
<dbReference type="InterPro" id="IPR012347">
    <property type="entry name" value="Ferritin-like"/>
</dbReference>
<feature type="domain" description="Rubrerythrin rubredoxin-like" evidence="2">
    <location>
        <begin position="5"/>
        <end position="32"/>
    </location>
</feature>
<dbReference type="InterPro" id="IPR003251">
    <property type="entry name" value="Rr_diiron-bd_dom"/>
</dbReference>
<dbReference type="Proteomes" id="UP000070155">
    <property type="component" value="Unassembled WGS sequence"/>
</dbReference>
<dbReference type="SUPFAM" id="SSF57802">
    <property type="entry name" value="Rubredoxin-like"/>
    <property type="match status" value="1"/>
</dbReference>
<dbReference type="GO" id="GO:0016491">
    <property type="term" value="F:oxidoreductase activity"/>
    <property type="evidence" value="ECO:0007669"/>
    <property type="project" value="InterPro"/>
</dbReference>
<sequence length="174" mass="19954">MFAAFRCEICGETYLGYSKPENCPYCGAHEEYLKSLENYERVMPKKVTDESHENVLKAIDLEIDNAKFYACAARETEDELEAAVFKRLGKIEAEHAEALAEVIDVPEKDIPSYEECSTDSLENYREAHEREERAIKAYSKFASEAKEPEIKELFEAIVEIEKDHLALSERKTTS</sequence>
<evidence type="ECO:0000259" key="2">
    <source>
        <dbReference type="Pfam" id="PF21349"/>
    </source>
</evidence>
<gene>
    <name evidence="3" type="ORF">AKJ36_02890</name>
</gene>
<name>A0A133UJQ2_9EURY</name>
<dbReference type="AlphaFoldDB" id="A0A133UJQ2"/>